<protein>
    <recommendedName>
        <fullName evidence="6">Glycosyl transferase, group 1</fullName>
    </recommendedName>
</protein>
<dbReference type="EMBL" id="MTEI01000021">
    <property type="protein sequence ID" value="OQW86170.1"/>
    <property type="molecule type" value="Genomic_DNA"/>
</dbReference>
<dbReference type="Gene3D" id="3.40.50.11090">
    <property type="match status" value="1"/>
</dbReference>
<dbReference type="Proteomes" id="UP000192505">
    <property type="component" value="Unassembled WGS sequence"/>
</dbReference>
<evidence type="ECO:0000313" key="4">
    <source>
        <dbReference type="EMBL" id="OQW86170.1"/>
    </source>
</evidence>
<dbReference type="PANTHER" id="PTHR46401">
    <property type="entry name" value="GLYCOSYLTRANSFERASE WBBK-RELATED"/>
    <property type="match status" value="1"/>
</dbReference>
<dbReference type="PANTHER" id="PTHR46401:SF2">
    <property type="entry name" value="GLYCOSYLTRANSFERASE WBBK-RELATED"/>
    <property type="match status" value="1"/>
</dbReference>
<dbReference type="GO" id="GO:0009103">
    <property type="term" value="P:lipopolysaccharide biosynthetic process"/>
    <property type="evidence" value="ECO:0007669"/>
    <property type="project" value="TreeGrafter"/>
</dbReference>
<dbReference type="Gene3D" id="3.40.50.2000">
    <property type="entry name" value="Glycogen Phosphorylase B"/>
    <property type="match status" value="1"/>
</dbReference>
<dbReference type="Pfam" id="PF13439">
    <property type="entry name" value="Glyco_transf_4"/>
    <property type="match status" value="1"/>
</dbReference>
<evidence type="ECO:0000256" key="1">
    <source>
        <dbReference type="ARBA" id="ARBA00022679"/>
    </source>
</evidence>
<evidence type="ECO:0000313" key="5">
    <source>
        <dbReference type="Proteomes" id="UP000192505"/>
    </source>
</evidence>
<evidence type="ECO:0000259" key="3">
    <source>
        <dbReference type="Pfam" id="PF13439"/>
    </source>
</evidence>
<name>A0A1W9KPT3_9BURK</name>
<gene>
    <name evidence="4" type="ORF">BWK72_18630</name>
</gene>
<accession>A0A1W9KPT3</accession>
<dbReference type="CDD" id="cd03801">
    <property type="entry name" value="GT4_PimA-like"/>
    <property type="match status" value="1"/>
</dbReference>
<dbReference type="SUPFAM" id="SSF53756">
    <property type="entry name" value="UDP-Glycosyltransferase/glycogen phosphorylase"/>
    <property type="match status" value="1"/>
</dbReference>
<dbReference type="AlphaFoldDB" id="A0A1W9KPT3"/>
<comment type="caution">
    <text evidence="4">The sequence shown here is derived from an EMBL/GenBank/DDBJ whole genome shotgun (WGS) entry which is preliminary data.</text>
</comment>
<sequence length="358" mass="38921">MRITFLMPSDNLTGGNRVVAIYAQQLLARGHEVLVVSCAPDRLGLRDTVRSVVRQDWARLRQRTRPQPGHIALSGVPHMVLERPRAITAADVPDADIIIATWWETAVWMHGMPASKGRKVHLIQGYEVWFGPQVIAQVHAALQLPNTKIAISSDLKRTIEAQLGPLGITVVPNAVDLQQFTAPARSRQPSPTVGFVYAVAAIKGADICGQACELARRELPDLKVVAFGADQPAAEVPLPADTDYFYRPAQTALKDVYGRCDVWLFGSRLDSFGLPILEAMACRTPVIAVPIGAAPELLGDGTGVLVAKESPQAMAAAIVAFFKLPAADWQQRSEKAFEKAHAYSWSDATERLLEALQA</sequence>
<dbReference type="InterPro" id="IPR028098">
    <property type="entry name" value="Glyco_trans_4-like_N"/>
</dbReference>
<proteinExistence type="predicted"/>
<dbReference type="InterPro" id="IPR001296">
    <property type="entry name" value="Glyco_trans_1"/>
</dbReference>
<feature type="domain" description="Glycosyl transferase family 1" evidence="2">
    <location>
        <begin position="187"/>
        <end position="325"/>
    </location>
</feature>
<feature type="domain" description="Glycosyltransferase subfamily 4-like N-terminal" evidence="3">
    <location>
        <begin position="14"/>
        <end position="178"/>
    </location>
</feature>
<evidence type="ECO:0008006" key="6">
    <source>
        <dbReference type="Google" id="ProtNLM"/>
    </source>
</evidence>
<dbReference type="GO" id="GO:0016757">
    <property type="term" value="F:glycosyltransferase activity"/>
    <property type="evidence" value="ECO:0007669"/>
    <property type="project" value="InterPro"/>
</dbReference>
<evidence type="ECO:0000259" key="2">
    <source>
        <dbReference type="Pfam" id="PF00534"/>
    </source>
</evidence>
<keyword evidence="1" id="KW-0808">Transferase</keyword>
<organism evidence="4 5">
    <name type="scientific">Rhodoferax ferrireducens</name>
    <dbReference type="NCBI Taxonomy" id="192843"/>
    <lineage>
        <taxon>Bacteria</taxon>
        <taxon>Pseudomonadati</taxon>
        <taxon>Pseudomonadota</taxon>
        <taxon>Betaproteobacteria</taxon>
        <taxon>Burkholderiales</taxon>
        <taxon>Comamonadaceae</taxon>
        <taxon>Rhodoferax</taxon>
    </lineage>
</organism>
<dbReference type="Pfam" id="PF00534">
    <property type="entry name" value="Glycos_transf_1"/>
    <property type="match status" value="1"/>
</dbReference>
<reference evidence="4 5" key="1">
    <citation type="submission" date="2017-01" db="EMBL/GenBank/DDBJ databases">
        <title>Novel large sulfur bacteria in the metagenomes of groundwater-fed chemosynthetic microbial mats in the Lake Huron basin.</title>
        <authorList>
            <person name="Sharrar A.M."/>
            <person name="Flood B.E."/>
            <person name="Bailey J.V."/>
            <person name="Jones D.S."/>
            <person name="Biddanda B."/>
            <person name="Ruberg S.A."/>
            <person name="Marcus D.N."/>
            <person name="Dick G.J."/>
        </authorList>
    </citation>
    <scope>NUCLEOTIDE SEQUENCE [LARGE SCALE GENOMIC DNA]</scope>
    <source>
        <strain evidence="4">A7</strain>
    </source>
</reference>